<proteinExistence type="predicted"/>
<dbReference type="EMBL" id="JBFOLJ010000007">
    <property type="protein sequence ID" value="KAL2520474.1"/>
    <property type="molecule type" value="Genomic_DNA"/>
</dbReference>
<comment type="caution">
    <text evidence="2">The sequence shown here is derived from an EMBL/GenBank/DDBJ whole genome shotgun (WGS) entry which is preliminary data.</text>
</comment>
<gene>
    <name evidence="2" type="ORF">Fot_24397</name>
</gene>
<reference evidence="3" key="1">
    <citation type="submission" date="2024-07" db="EMBL/GenBank/DDBJ databases">
        <title>Two chromosome-level genome assemblies of Korean endemic species Abeliophyllum distichum and Forsythia ovata (Oleaceae).</title>
        <authorList>
            <person name="Jang H."/>
        </authorList>
    </citation>
    <scope>NUCLEOTIDE SEQUENCE [LARGE SCALE GENOMIC DNA]</scope>
</reference>
<name>A0ABD1U630_9LAMI</name>
<evidence type="ECO:0000256" key="1">
    <source>
        <dbReference type="SAM" id="MobiDB-lite"/>
    </source>
</evidence>
<dbReference type="AlphaFoldDB" id="A0ABD1U630"/>
<accession>A0ABD1U630</accession>
<organism evidence="2 3">
    <name type="scientific">Forsythia ovata</name>
    <dbReference type="NCBI Taxonomy" id="205694"/>
    <lineage>
        <taxon>Eukaryota</taxon>
        <taxon>Viridiplantae</taxon>
        <taxon>Streptophyta</taxon>
        <taxon>Embryophyta</taxon>
        <taxon>Tracheophyta</taxon>
        <taxon>Spermatophyta</taxon>
        <taxon>Magnoliopsida</taxon>
        <taxon>eudicotyledons</taxon>
        <taxon>Gunneridae</taxon>
        <taxon>Pentapetalae</taxon>
        <taxon>asterids</taxon>
        <taxon>lamiids</taxon>
        <taxon>Lamiales</taxon>
        <taxon>Oleaceae</taxon>
        <taxon>Forsythieae</taxon>
        <taxon>Forsythia</taxon>
    </lineage>
</organism>
<sequence>MGTEVLRPQDCLVERFQVFPVGFHHWRNFSEYENLIVKTKQHNEGYKKVVAQPERSEQKKKFNGHGMYKKSWSSNDLKSRHTATVAAGGTGSIATKLVMGEVTILRREESVDSLTKMKNKVKSQKKQTPVDDLEFLCKRNSGNDSKANPLSTTRGSEHVRRISVFHVTFTSCTFTFLLQQQQETGRWISKRVRLGKLGLENLGGV</sequence>
<evidence type="ECO:0000313" key="2">
    <source>
        <dbReference type="EMBL" id="KAL2520474.1"/>
    </source>
</evidence>
<feature type="region of interest" description="Disordered" evidence="1">
    <location>
        <begin position="53"/>
        <end position="73"/>
    </location>
</feature>
<dbReference type="Proteomes" id="UP001604277">
    <property type="component" value="Unassembled WGS sequence"/>
</dbReference>
<keyword evidence="3" id="KW-1185">Reference proteome</keyword>
<evidence type="ECO:0000313" key="3">
    <source>
        <dbReference type="Proteomes" id="UP001604277"/>
    </source>
</evidence>
<protein>
    <submittedName>
        <fullName evidence="2">Uncharacterized protein</fullName>
    </submittedName>
</protein>